<evidence type="ECO:0000313" key="2">
    <source>
        <dbReference type="EMBL" id="QDH90662.1"/>
    </source>
</evidence>
<dbReference type="EMBL" id="MN035409">
    <property type="protein sequence ID" value="QDH90283.1"/>
    <property type="molecule type" value="Genomic_RNA"/>
</dbReference>
<name>A0A514D9J0_9VIRU</name>
<proteinExistence type="predicted"/>
<dbReference type="EMBL" id="MN035694">
    <property type="protein sequence ID" value="QDH90662.1"/>
    <property type="molecule type" value="Genomic_RNA"/>
</dbReference>
<evidence type="ECO:0000313" key="1">
    <source>
        <dbReference type="EMBL" id="QDH90283.1"/>
    </source>
</evidence>
<organism evidence="1">
    <name type="scientific">Leviviridae sp</name>
    <dbReference type="NCBI Taxonomy" id="2027243"/>
    <lineage>
        <taxon>Viruses</taxon>
        <taxon>Riboviria</taxon>
        <taxon>Orthornavirae</taxon>
        <taxon>Lenarviricota</taxon>
        <taxon>Leviviricetes</taxon>
        <taxon>Norzivirales</taxon>
        <taxon>Fiersviridae</taxon>
    </lineage>
</organism>
<gene>
    <name evidence="1" type="ORF">H1RhizoLitter3735_000002</name>
    <name evidence="2" type="ORF">H3Bulk41324_000004</name>
</gene>
<reference evidence="1" key="1">
    <citation type="submission" date="2019-05" db="EMBL/GenBank/DDBJ databases">
        <title>Metatranscriptomic reconstruction reveals RNA viruses with the potential to shape carbon cycling in soil.</title>
        <authorList>
            <person name="Starr E.P."/>
            <person name="Nuccio E."/>
            <person name="Pett-Ridge J."/>
            <person name="Banfield J.F."/>
            <person name="Firestone M.K."/>
        </authorList>
    </citation>
    <scope>NUCLEOTIDE SEQUENCE</scope>
    <source>
        <strain evidence="1">H1_Rhizo_Litter_3_735</strain>
        <strain evidence="2">H3_Bulk_41_scaffold_324</strain>
    </source>
</reference>
<sequence length="71" mass="8319">MCALRRFANNTQVVTRQDFASNGEPTTVYITIYLQPKRLRTDEVEVRLQNVHEALKELRNATDSDPLHFTW</sequence>
<protein>
    <submittedName>
        <fullName evidence="1">Uncharacterized protein</fullName>
    </submittedName>
</protein>
<accession>A0A514D9J0</accession>